<proteinExistence type="predicted"/>
<sequence length="127" mass="14423">MAARGTLAINSRQLQMKNLPADNLFHSHKSFKHPAARPDRVAVCIMTDRVKKERARQKVNAGERIKPLVAVGSITKKVLECQRQTSDRLQPGIPHLTNTVQYDRFDSASLNPSPAMKRWRLIKEALR</sequence>
<accession>A0A6A4ST57</accession>
<evidence type="ECO:0000313" key="1">
    <source>
        <dbReference type="EMBL" id="KAF0035348.1"/>
    </source>
</evidence>
<comment type="caution">
    <text evidence="1">The sequence shown here is derived from an EMBL/GenBank/DDBJ whole genome shotgun (WGS) entry which is preliminary data.</text>
</comment>
<organism evidence="1 2">
    <name type="scientific">Scophthalmus maximus</name>
    <name type="common">Turbot</name>
    <name type="synonym">Psetta maxima</name>
    <dbReference type="NCBI Taxonomy" id="52904"/>
    <lineage>
        <taxon>Eukaryota</taxon>
        <taxon>Metazoa</taxon>
        <taxon>Chordata</taxon>
        <taxon>Craniata</taxon>
        <taxon>Vertebrata</taxon>
        <taxon>Euteleostomi</taxon>
        <taxon>Actinopterygii</taxon>
        <taxon>Neopterygii</taxon>
        <taxon>Teleostei</taxon>
        <taxon>Neoteleostei</taxon>
        <taxon>Acanthomorphata</taxon>
        <taxon>Carangaria</taxon>
        <taxon>Pleuronectiformes</taxon>
        <taxon>Pleuronectoidei</taxon>
        <taxon>Scophthalmidae</taxon>
        <taxon>Scophthalmus</taxon>
    </lineage>
</organism>
<evidence type="ECO:0000313" key="2">
    <source>
        <dbReference type="Proteomes" id="UP000438429"/>
    </source>
</evidence>
<gene>
    <name evidence="1" type="ORF">F2P81_013106</name>
</gene>
<protein>
    <submittedName>
        <fullName evidence="1">Uncharacterized protein</fullName>
    </submittedName>
</protein>
<dbReference type="EMBL" id="VEVO01000011">
    <property type="protein sequence ID" value="KAF0035348.1"/>
    <property type="molecule type" value="Genomic_DNA"/>
</dbReference>
<dbReference type="AlphaFoldDB" id="A0A6A4ST57"/>
<dbReference type="Proteomes" id="UP000438429">
    <property type="component" value="Unassembled WGS sequence"/>
</dbReference>
<name>A0A6A4ST57_SCOMX</name>
<reference evidence="1 2" key="1">
    <citation type="submission" date="2019-06" db="EMBL/GenBank/DDBJ databases">
        <title>Draft genomes of female and male turbot (Scophthalmus maximus).</title>
        <authorList>
            <person name="Xu H."/>
            <person name="Xu X.-W."/>
            <person name="Shao C."/>
            <person name="Chen S."/>
        </authorList>
    </citation>
    <scope>NUCLEOTIDE SEQUENCE [LARGE SCALE GENOMIC DNA]</scope>
    <source>
        <strain evidence="1">Ysfricsl-2016a</strain>
        <tissue evidence="1">Blood</tissue>
    </source>
</reference>